<dbReference type="InterPro" id="IPR051107">
    <property type="entry name" value="Auxin_Efflux_Carrier"/>
</dbReference>
<feature type="transmembrane region" description="Helical" evidence="9">
    <location>
        <begin position="219"/>
        <end position="238"/>
    </location>
</feature>
<sequence length="263" mass="29194">MILAYVSVKWWKLFTPEQCAGINKFVANFSIPLLSFQFPGWFIVHHNRLSLSTMPNTLILESSMVASHTFGSDCRSTKLNLLNATKAASDTTVAVFTSLRGRRGPEEAQGKREEKRHNESKEIQDNADFLDSGEEANGKSQYPCYLTWSYLGKHSIQWRTWYGNVQLSSTLSTISSAIAINTIQSLGIRMAAVAMIMKFIAGPALMAAASTTLGLKGKLLRVAMYRLVFVMSAITIVLSVTGNLWYAYALPVALVYYLLLALF</sequence>
<evidence type="ECO:0000256" key="5">
    <source>
        <dbReference type="ARBA" id="ARBA00022989"/>
    </source>
</evidence>
<dbReference type="GO" id="GO:0009926">
    <property type="term" value="P:auxin polar transport"/>
    <property type="evidence" value="ECO:0007669"/>
    <property type="project" value="TreeGrafter"/>
</dbReference>
<comment type="caution">
    <text evidence="10">The sequence shown here is derived from an EMBL/GenBank/DDBJ whole genome shotgun (WGS) entry which is preliminary data.</text>
</comment>
<dbReference type="InterPro" id="IPR004776">
    <property type="entry name" value="Mem_transp_PIN-like"/>
</dbReference>
<evidence type="ECO:0000256" key="8">
    <source>
        <dbReference type="SAM" id="MobiDB-lite"/>
    </source>
</evidence>
<evidence type="ECO:0000256" key="1">
    <source>
        <dbReference type="ARBA" id="ARBA00004127"/>
    </source>
</evidence>
<keyword evidence="11" id="KW-1185">Reference proteome</keyword>
<gene>
    <name evidence="10" type="ORF">CXB51_003914</name>
</gene>
<dbReference type="OrthoDB" id="10644210at2759"/>
<comment type="similarity">
    <text evidence="2">Belongs to the auxin efflux carrier (TC 2.A.69.1) family.</text>
</comment>
<keyword evidence="4 9" id="KW-0812">Transmembrane</keyword>
<evidence type="ECO:0000313" key="10">
    <source>
        <dbReference type="EMBL" id="KAG8501581.1"/>
    </source>
</evidence>
<comment type="subcellular location">
    <subcellularLocation>
        <location evidence="1">Endomembrane system</location>
        <topology evidence="1">Multi-pass membrane protein</topology>
    </subcellularLocation>
</comment>
<dbReference type="PANTHER" id="PTHR31752">
    <property type="entry name" value="AUXIN EFFLUX CARRIER COMPONENT 1B-RELATED"/>
    <property type="match status" value="1"/>
</dbReference>
<dbReference type="GO" id="GO:0005886">
    <property type="term" value="C:plasma membrane"/>
    <property type="evidence" value="ECO:0007669"/>
    <property type="project" value="TreeGrafter"/>
</dbReference>
<feature type="region of interest" description="Disordered" evidence="8">
    <location>
        <begin position="103"/>
        <end position="129"/>
    </location>
</feature>
<evidence type="ECO:0000256" key="7">
    <source>
        <dbReference type="ARBA" id="ARBA00023294"/>
    </source>
</evidence>
<reference evidence="10 11" key="1">
    <citation type="journal article" date="2021" name="bioRxiv">
        <title>The Gossypium anomalum genome as a resource for cotton improvement and evolutionary analysis of hybrid incompatibility.</title>
        <authorList>
            <person name="Grover C.E."/>
            <person name="Yuan D."/>
            <person name="Arick M.A."/>
            <person name="Miller E.R."/>
            <person name="Hu G."/>
            <person name="Peterson D.G."/>
            <person name="Wendel J.F."/>
            <person name="Udall J.A."/>
        </authorList>
    </citation>
    <scope>NUCLEOTIDE SEQUENCE [LARGE SCALE GENOMIC DNA]</scope>
    <source>
        <strain evidence="10">JFW-Udall</strain>
        <tissue evidence="10">Leaf</tissue>
    </source>
</reference>
<protein>
    <submittedName>
        <fullName evidence="10">Uncharacterized protein</fullName>
    </submittedName>
</protein>
<evidence type="ECO:0000256" key="4">
    <source>
        <dbReference type="ARBA" id="ARBA00022692"/>
    </source>
</evidence>
<proteinExistence type="inferred from homology"/>
<evidence type="ECO:0000256" key="3">
    <source>
        <dbReference type="ARBA" id="ARBA00022448"/>
    </source>
</evidence>
<dbReference type="GO" id="GO:0010329">
    <property type="term" value="F:auxin efflux transmembrane transporter activity"/>
    <property type="evidence" value="ECO:0007669"/>
    <property type="project" value="TreeGrafter"/>
</dbReference>
<feature type="transmembrane region" description="Helical" evidence="9">
    <location>
        <begin position="186"/>
        <end position="207"/>
    </location>
</feature>
<dbReference type="EMBL" id="JAHUZN010000002">
    <property type="protein sequence ID" value="KAG8501581.1"/>
    <property type="molecule type" value="Genomic_DNA"/>
</dbReference>
<organism evidence="10 11">
    <name type="scientific">Gossypium anomalum</name>
    <dbReference type="NCBI Taxonomy" id="47600"/>
    <lineage>
        <taxon>Eukaryota</taxon>
        <taxon>Viridiplantae</taxon>
        <taxon>Streptophyta</taxon>
        <taxon>Embryophyta</taxon>
        <taxon>Tracheophyta</taxon>
        <taxon>Spermatophyta</taxon>
        <taxon>Magnoliopsida</taxon>
        <taxon>eudicotyledons</taxon>
        <taxon>Gunneridae</taxon>
        <taxon>Pentapetalae</taxon>
        <taxon>rosids</taxon>
        <taxon>malvids</taxon>
        <taxon>Malvales</taxon>
        <taxon>Malvaceae</taxon>
        <taxon>Malvoideae</taxon>
        <taxon>Gossypium</taxon>
    </lineage>
</organism>
<feature type="compositionally biased region" description="Basic and acidic residues" evidence="8">
    <location>
        <begin position="103"/>
        <end position="124"/>
    </location>
</feature>
<dbReference type="Pfam" id="PF03547">
    <property type="entry name" value="Mem_trans"/>
    <property type="match status" value="1"/>
</dbReference>
<dbReference type="PANTHER" id="PTHR31752:SF40">
    <property type="entry name" value="AUXIN EFFLUX CARRIER COMPONENT 8"/>
    <property type="match status" value="1"/>
</dbReference>
<accession>A0A8J5Z7T5</accession>
<dbReference type="GO" id="GO:0009734">
    <property type="term" value="P:auxin-activated signaling pathway"/>
    <property type="evidence" value="ECO:0007669"/>
    <property type="project" value="UniProtKB-KW"/>
</dbReference>
<evidence type="ECO:0000256" key="6">
    <source>
        <dbReference type="ARBA" id="ARBA00023136"/>
    </source>
</evidence>
<keyword evidence="6 9" id="KW-0472">Membrane</keyword>
<name>A0A8J5Z7T5_9ROSI</name>
<dbReference type="AlphaFoldDB" id="A0A8J5Z7T5"/>
<dbReference type="Proteomes" id="UP000701853">
    <property type="component" value="Chromosome 2"/>
</dbReference>
<evidence type="ECO:0000256" key="9">
    <source>
        <dbReference type="SAM" id="Phobius"/>
    </source>
</evidence>
<keyword evidence="7" id="KW-0927">Auxin signaling pathway</keyword>
<keyword evidence="5 9" id="KW-1133">Transmembrane helix</keyword>
<keyword evidence="3" id="KW-0813">Transport</keyword>
<dbReference type="GO" id="GO:0005783">
    <property type="term" value="C:endoplasmic reticulum"/>
    <property type="evidence" value="ECO:0007669"/>
    <property type="project" value="TreeGrafter"/>
</dbReference>
<evidence type="ECO:0000313" key="11">
    <source>
        <dbReference type="Proteomes" id="UP000701853"/>
    </source>
</evidence>
<evidence type="ECO:0000256" key="2">
    <source>
        <dbReference type="ARBA" id="ARBA00009177"/>
    </source>
</evidence>